<protein>
    <recommendedName>
        <fullName evidence="3">Flavin reductase</fullName>
    </recommendedName>
</protein>
<sequence length="118" mass="12662">MAGMTGRAVSYRDAMAAEAVRIGRAADALPARLADEHLPRRPEWTCASCEGEPPWPCAPARVRLAEAYGRDRVGLSMYAGALLTAALDDLPREDPGELTTRFLAWLRCACGTGSRAGM</sequence>
<gene>
    <name evidence="1" type="ORF">Vse01_00130</name>
</gene>
<dbReference type="Proteomes" id="UP000607311">
    <property type="component" value="Unassembled WGS sequence"/>
</dbReference>
<organism evidence="1 2">
    <name type="scientific">Micromonospora sediminimaris</name>
    <dbReference type="NCBI Taxonomy" id="547162"/>
    <lineage>
        <taxon>Bacteria</taxon>
        <taxon>Bacillati</taxon>
        <taxon>Actinomycetota</taxon>
        <taxon>Actinomycetes</taxon>
        <taxon>Micromonosporales</taxon>
        <taxon>Micromonosporaceae</taxon>
        <taxon>Micromonospora</taxon>
    </lineage>
</organism>
<dbReference type="EMBL" id="BOPD01000002">
    <property type="protein sequence ID" value="GIJ30865.1"/>
    <property type="molecule type" value="Genomic_DNA"/>
</dbReference>
<evidence type="ECO:0000313" key="1">
    <source>
        <dbReference type="EMBL" id="GIJ30865.1"/>
    </source>
</evidence>
<evidence type="ECO:0000313" key="2">
    <source>
        <dbReference type="Proteomes" id="UP000607311"/>
    </source>
</evidence>
<accession>A0A9W5ULX6</accession>
<evidence type="ECO:0008006" key="3">
    <source>
        <dbReference type="Google" id="ProtNLM"/>
    </source>
</evidence>
<reference evidence="1" key="1">
    <citation type="submission" date="2021-01" db="EMBL/GenBank/DDBJ databases">
        <title>Whole genome shotgun sequence of Verrucosispora sediminis NBRC 107745.</title>
        <authorList>
            <person name="Komaki H."/>
            <person name="Tamura T."/>
        </authorList>
    </citation>
    <scope>NUCLEOTIDE SEQUENCE</scope>
    <source>
        <strain evidence="1">NBRC 107745</strain>
    </source>
</reference>
<comment type="caution">
    <text evidence="1">The sequence shown here is derived from an EMBL/GenBank/DDBJ whole genome shotgun (WGS) entry which is preliminary data.</text>
</comment>
<name>A0A9W5ULX6_9ACTN</name>
<proteinExistence type="predicted"/>
<keyword evidence="2" id="KW-1185">Reference proteome</keyword>
<dbReference type="AlphaFoldDB" id="A0A9W5ULX6"/>